<evidence type="ECO:0000313" key="4">
    <source>
        <dbReference type="Proteomes" id="UP000769766"/>
    </source>
</evidence>
<evidence type="ECO:0000256" key="2">
    <source>
        <dbReference type="SAM" id="MobiDB-lite"/>
    </source>
</evidence>
<dbReference type="EMBL" id="JACPRF010000423">
    <property type="protein sequence ID" value="MBI2877967.1"/>
    <property type="molecule type" value="Genomic_DNA"/>
</dbReference>
<name>A0A932CRC2_UNCTE</name>
<dbReference type="SMART" id="SM00028">
    <property type="entry name" value="TPR"/>
    <property type="match status" value="5"/>
</dbReference>
<feature type="compositionally biased region" description="Low complexity" evidence="2">
    <location>
        <begin position="472"/>
        <end position="507"/>
    </location>
</feature>
<dbReference type="PANTHER" id="PTHR37423">
    <property type="entry name" value="SOLUBLE LYTIC MUREIN TRANSGLYCOSYLASE-RELATED"/>
    <property type="match status" value="1"/>
</dbReference>
<dbReference type="AlphaFoldDB" id="A0A932CRC2"/>
<dbReference type="Gene3D" id="1.25.40.10">
    <property type="entry name" value="Tetratricopeptide repeat domain"/>
    <property type="match status" value="3"/>
</dbReference>
<dbReference type="SUPFAM" id="SSF48452">
    <property type="entry name" value="TPR-like"/>
    <property type="match status" value="3"/>
</dbReference>
<dbReference type="InterPro" id="IPR011990">
    <property type="entry name" value="TPR-like_helical_dom_sf"/>
</dbReference>
<sequence>MTVSLTPLFFFLSFGLGPGPSAGAEEALAVPKERRGASHPLLPEGADLRPRADVGALKERIPLQEAWRDIAWERPGIKEEIRFLAIASEERKAPREPIPGWPYGSPFPAFVLKLFQGEEAYYKEGLYRFLEGRYREAVEAWELLLGRYPKGQLRSRASYWMGEAYYRMKDNWRALGAYSQALIEGRAGDKYRAYTHLAQGWIYLQGGEYERALSSFHALVEIKPRLSLTAIGHYLKGGSLLNLGRYEQASAAYSRSLELYPTGPLAAKALFWKAESLYHGGQYAPARNLYAHFLARYRPSPLSEQALYSLGWCQLGLKDAGGACRTWEQFAASYPHSGLLDSALIGKIRAFLIQRDLAAAQRTYRHLLTRRPESPWRDHALFELAAYRFEKEELGPAILAMEELLRSFPATPLRPTLLFLLGESFYRMGAYRTALSYYQRLAKEYATDPAWGPRSLTRIEEIQPRIDPVSLIPSSISSSRPQARPAAPAPGSACCGSPSPSGGSPGS</sequence>
<reference evidence="3" key="1">
    <citation type="submission" date="2020-07" db="EMBL/GenBank/DDBJ databases">
        <title>Huge and variable diversity of episymbiotic CPR bacteria and DPANN archaea in groundwater ecosystems.</title>
        <authorList>
            <person name="He C.Y."/>
            <person name="Keren R."/>
            <person name="Whittaker M."/>
            <person name="Farag I.F."/>
            <person name="Doudna J."/>
            <person name="Cate J.H.D."/>
            <person name="Banfield J.F."/>
        </authorList>
    </citation>
    <scope>NUCLEOTIDE SEQUENCE</scope>
    <source>
        <strain evidence="3">NC_groundwater_672_Ag_B-0.1um_62_36</strain>
    </source>
</reference>
<proteinExistence type="predicted"/>
<evidence type="ECO:0000256" key="1">
    <source>
        <dbReference type="PROSITE-ProRule" id="PRU00339"/>
    </source>
</evidence>
<gene>
    <name evidence="3" type="ORF">HYY20_13910</name>
</gene>
<dbReference type="Proteomes" id="UP000769766">
    <property type="component" value="Unassembled WGS sequence"/>
</dbReference>
<feature type="region of interest" description="Disordered" evidence="2">
    <location>
        <begin position="470"/>
        <end position="507"/>
    </location>
</feature>
<dbReference type="PROSITE" id="PS50005">
    <property type="entry name" value="TPR"/>
    <property type="match status" value="2"/>
</dbReference>
<comment type="caution">
    <text evidence="3">The sequence shown here is derived from an EMBL/GenBank/DDBJ whole genome shotgun (WGS) entry which is preliminary data.</text>
</comment>
<dbReference type="PANTHER" id="PTHR37423:SF2">
    <property type="entry name" value="MEMBRANE-BOUND LYTIC MUREIN TRANSGLYCOSYLASE C"/>
    <property type="match status" value="1"/>
</dbReference>
<organism evidence="3 4">
    <name type="scientific">Tectimicrobiota bacterium</name>
    <dbReference type="NCBI Taxonomy" id="2528274"/>
    <lineage>
        <taxon>Bacteria</taxon>
        <taxon>Pseudomonadati</taxon>
        <taxon>Nitrospinota/Tectimicrobiota group</taxon>
        <taxon>Candidatus Tectimicrobiota</taxon>
    </lineage>
</organism>
<dbReference type="Pfam" id="PF13432">
    <property type="entry name" value="TPR_16"/>
    <property type="match status" value="2"/>
</dbReference>
<evidence type="ECO:0000313" key="3">
    <source>
        <dbReference type="EMBL" id="MBI2877967.1"/>
    </source>
</evidence>
<dbReference type="Pfam" id="PF13174">
    <property type="entry name" value="TPR_6"/>
    <property type="match status" value="2"/>
</dbReference>
<protein>
    <submittedName>
        <fullName evidence="3">Tetratricopeptide repeat protein</fullName>
    </submittedName>
</protein>
<dbReference type="InterPro" id="IPR019734">
    <property type="entry name" value="TPR_rpt"/>
</dbReference>
<feature type="repeat" description="TPR" evidence="1">
    <location>
        <begin position="193"/>
        <end position="226"/>
    </location>
</feature>
<accession>A0A932CRC2</accession>
<feature type="repeat" description="TPR" evidence="1">
    <location>
        <begin position="230"/>
        <end position="263"/>
    </location>
</feature>
<keyword evidence="1" id="KW-0802">TPR repeat</keyword>